<dbReference type="PROSITE" id="PS00332">
    <property type="entry name" value="SOD_CU_ZN_2"/>
    <property type="match status" value="1"/>
</dbReference>
<keyword evidence="2 16" id="KW-0560">Oxidoreductase</keyword>
<evidence type="ECO:0000313" key="17">
    <source>
        <dbReference type="Proteomes" id="UP000184277"/>
    </source>
</evidence>
<evidence type="ECO:0000313" key="21">
    <source>
        <dbReference type="Proteomes" id="UP000300926"/>
    </source>
</evidence>
<dbReference type="EMBL" id="CP070393">
    <property type="protein sequence ID" value="QRZ96691.1"/>
    <property type="molecule type" value="Genomic_DNA"/>
</dbReference>
<evidence type="ECO:0000313" key="12">
    <source>
        <dbReference type="EMBL" id="OOK24421.1"/>
    </source>
</evidence>
<reference evidence="11 17" key="1">
    <citation type="submission" date="2016-10" db="EMBL/GenBank/DDBJ databases">
        <title>Comprehensive resistome analysis reveals the prevalence of NDM and MCR-1 in Chinese poultry production.</title>
        <authorList>
            <person name="Wang Y."/>
            <person name="Zhang R."/>
            <person name="Li J."/>
            <person name="Wu Z."/>
            <person name="Wenjuan Y."/>
            <person name="Schwarz S."/>
            <person name="Tyrrell J."/>
            <person name="Zheng Y."/>
            <person name="Wang S."/>
            <person name="Shen Z."/>
            <person name="Liu Z."/>
            <person name="Lei L."/>
            <person name="Li M."/>
            <person name="Zhang Q."/>
            <person name="Wu C."/>
            <person name="Zhang Q."/>
            <person name="Wu Y."/>
            <person name="Walsh T."/>
            <person name="Shen J."/>
        </authorList>
    </citation>
    <scope>NUCLEOTIDE SEQUENCE [LARGE SCALE GENOMIC DNA]</scope>
    <source>
        <strain evidence="11 17">570</strain>
    </source>
</reference>
<dbReference type="NCBIfam" id="NF007628">
    <property type="entry name" value="PRK10290.1"/>
    <property type="match status" value="1"/>
</dbReference>
<comment type="cofactor">
    <cofactor evidence="2">
        <name>Zn(2+)</name>
        <dbReference type="ChEBI" id="CHEBI:29105"/>
    </cofactor>
    <text evidence="2">Binds 1 zinc ion per subunit.</text>
</comment>
<dbReference type="PROSITE" id="PS51257">
    <property type="entry name" value="PROKAR_LIPOPROTEIN"/>
    <property type="match status" value="1"/>
</dbReference>
<evidence type="ECO:0000313" key="5">
    <source>
        <dbReference type="EMBL" id="CAK1214162.1"/>
    </source>
</evidence>
<dbReference type="EMBL" id="AASKVF010000108">
    <property type="protein sequence ID" value="EFD6887874.1"/>
    <property type="molecule type" value="Genomic_DNA"/>
</dbReference>
<dbReference type="GO" id="GO:0005507">
    <property type="term" value="F:copper ion binding"/>
    <property type="evidence" value="ECO:0007669"/>
    <property type="project" value="InterPro"/>
</dbReference>
<dbReference type="EMBL" id="BFIH01000046">
    <property type="protein sequence ID" value="GCO29054.1"/>
    <property type="molecule type" value="Genomic_DNA"/>
</dbReference>
<reference evidence="10" key="8">
    <citation type="submission" date="2023-05" db="EMBL/GenBank/DDBJ databases">
        <title>Efficient inhibition of multidrug-resistant Escherichia coli by a new antibiotic combination.</title>
        <authorList>
            <person name="Lin T."/>
        </authorList>
    </citation>
    <scope>NUCLEOTIDE SEQUENCE</scope>
    <source>
        <strain evidence="10">YmmD45</strain>
    </source>
</reference>
<dbReference type="Proteomes" id="UP000663166">
    <property type="component" value="Chromosome"/>
</dbReference>
<dbReference type="EMBL" id="CAUZHL010000005">
    <property type="protein sequence ID" value="CAK1214162.1"/>
    <property type="molecule type" value="Genomic_DNA"/>
</dbReference>
<dbReference type="AlphaFoldDB" id="A0A0D8W9A4"/>
<evidence type="ECO:0000313" key="23">
    <source>
        <dbReference type="Proteomes" id="UP000532204"/>
    </source>
</evidence>
<dbReference type="Proteomes" id="UP000245761">
    <property type="component" value="Unassembled WGS sequence"/>
</dbReference>
<sequence>MKRKLIAFVILATSSCGYAATKDVTMNLVDSDGKERNIGKITIQKTPYGLLFTPDLHSLPAGIHGFHVHENASCAPALKDGKTVAALSAGGHFDPEKTGKHLGPWSPDGHLGDLPALYVTHDGKATYPVLAPRLSELKELDGRSLMLHAGGDNHDDHPEPLGGGGARIACGIIP</sequence>
<reference evidence="13 19" key="3">
    <citation type="submission" date="2018-04" db="EMBL/GenBank/DDBJ databases">
        <title>Draft Genomic Sequencing Of Potential Extraintestinal Pathogenic Escherichia coli B8S56 Isolated from Retail Chicken Skin.</title>
        <authorList>
            <person name="Xu A."/>
            <person name="Tilman S."/>
            <person name="Wisser-Parker K."/>
            <person name="Scullen O.J."/>
            <person name="Sommers C."/>
        </authorList>
    </citation>
    <scope>NUCLEOTIDE SEQUENCE [LARGE SCALE GENOMIC DNA]</scope>
    <source>
        <strain evidence="13 19">B8S56</strain>
    </source>
</reference>
<dbReference type="Pfam" id="PF00080">
    <property type="entry name" value="Sod_Cu"/>
    <property type="match status" value="1"/>
</dbReference>
<comment type="similarity">
    <text evidence="1 2">Belongs to the Cu-Zn superoxide dismutase family.</text>
</comment>
<evidence type="ECO:0000313" key="20">
    <source>
        <dbReference type="Proteomes" id="UP000254817"/>
    </source>
</evidence>
<evidence type="ECO:0000313" key="9">
    <source>
        <dbReference type="EMBL" id="GCO29054.1"/>
    </source>
</evidence>
<reference evidence="14" key="7">
    <citation type="submission" date="2021-02" db="EMBL/GenBank/DDBJ databases">
        <title>Co-localization of colistin and carbapenem -resistance genes on a novel transferable IncHI2 plasmid in Escherichia coli from chicken-origin.</title>
        <authorList>
            <person name="Hoffmann M."/>
            <person name="Balkey M."/>
            <person name="Ronco T."/>
            <person name="Hendriksen R.S."/>
        </authorList>
    </citation>
    <scope>NUCLEOTIDE SEQUENCE</scope>
    <source>
        <strain evidence="14">CFSAN083829</strain>
    </source>
</reference>
<dbReference type="Proteomes" id="UP001223829">
    <property type="component" value="Unassembled WGS sequence"/>
</dbReference>
<evidence type="ECO:0000256" key="3">
    <source>
        <dbReference type="SAM" id="SignalP"/>
    </source>
</evidence>
<evidence type="ECO:0000313" key="16">
    <source>
        <dbReference type="EMBL" id="STG52144.1"/>
    </source>
</evidence>
<evidence type="ECO:0000313" key="15">
    <source>
        <dbReference type="EMBL" id="QRZ97960.1"/>
    </source>
</evidence>
<dbReference type="EMBL" id="CP070393">
    <property type="protein sequence ID" value="QRZ97960.1"/>
    <property type="molecule type" value="Genomic_DNA"/>
</dbReference>
<evidence type="ECO:0000313" key="8">
    <source>
        <dbReference type="EMBL" id="EFD6887874.1"/>
    </source>
</evidence>
<reference evidence="5" key="9">
    <citation type="submission" date="2023-10" db="EMBL/GenBank/DDBJ databases">
        <authorList>
            <person name="Leclercq S."/>
        </authorList>
    </citation>
    <scope>NUCLEOTIDE SEQUENCE</scope>
    <source>
        <strain evidence="5">F848</strain>
    </source>
</reference>
<evidence type="ECO:0000313" key="10">
    <source>
        <dbReference type="EMBL" id="MDK2696320.1"/>
    </source>
</evidence>
<evidence type="ECO:0000313" key="22">
    <source>
        <dbReference type="Proteomes" id="UP000531962"/>
    </source>
</evidence>
<reference evidence="16 20" key="5">
    <citation type="submission" date="2018-06" db="EMBL/GenBank/DDBJ databases">
        <authorList>
            <consortium name="Pathogen Informatics"/>
            <person name="Doyle S."/>
        </authorList>
    </citation>
    <scope>NUCLEOTIDE SEQUENCE [LARGE SCALE GENOMIC DNA]</scope>
    <source>
        <strain evidence="16 20">NCTC11112</strain>
    </source>
</reference>
<dbReference type="EMBL" id="QEMT01000103">
    <property type="protein sequence ID" value="PWH51234.1"/>
    <property type="molecule type" value="Genomic_DNA"/>
</dbReference>
<gene>
    <name evidence="16" type="primary">sodC_2</name>
    <name evidence="10" type="synonym">sodC</name>
    <name evidence="11" type="ORF">BK383_27585</name>
    <name evidence="12" type="ORF">BMT91_23555</name>
    <name evidence="13" type="ORF">DD762_27375</name>
    <name evidence="7" type="ORF">E6D34_24675</name>
    <name evidence="9" type="ORF">ExPECSC038_02423</name>
    <name evidence="5" type="ORF">FGAF848_39860</name>
    <name evidence="6" type="ORF">FGAF848_42540</name>
    <name evidence="8" type="ORF">FZU14_27780</name>
    <name evidence="15" type="ORF">JNP96_02580</name>
    <name evidence="14" type="ORF">JNP96_23355</name>
    <name evidence="16" type="ORF">NCTC11112_02636</name>
    <name evidence="10" type="ORF">QO046_18490</name>
</gene>
<dbReference type="PANTHER" id="PTHR10003">
    <property type="entry name" value="SUPEROXIDE DISMUTASE CU-ZN -RELATED"/>
    <property type="match status" value="1"/>
</dbReference>
<organism evidence="16 20">
    <name type="scientific">Escherichia coli</name>
    <dbReference type="NCBI Taxonomy" id="562"/>
    <lineage>
        <taxon>Bacteria</taxon>
        <taxon>Pseudomonadati</taxon>
        <taxon>Pseudomonadota</taxon>
        <taxon>Gammaproteobacteria</taxon>
        <taxon>Enterobacterales</taxon>
        <taxon>Enterobacteriaceae</taxon>
        <taxon>Escherichia</taxon>
    </lineage>
</organism>
<reference evidence="9 21" key="4">
    <citation type="submission" date="2018-04" db="EMBL/GenBank/DDBJ databases">
        <title>Large scale genomics of bovine and human commensal E. coli to reveal the emerging process of EHEC.</title>
        <authorList>
            <person name="Arimizu Y."/>
            <person name="Ogura Y."/>
        </authorList>
    </citation>
    <scope>NUCLEOTIDE SEQUENCE [LARGE SCALE GENOMIC DNA]</scope>
    <source>
        <strain evidence="9 21">ECSC038</strain>
    </source>
</reference>
<dbReference type="Proteomes" id="UP000184277">
    <property type="component" value="Unassembled WGS sequence"/>
</dbReference>
<dbReference type="EMBL" id="AASEBA010000085">
    <property type="protein sequence ID" value="EFC9752382.1"/>
    <property type="molecule type" value="Genomic_DNA"/>
</dbReference>
<dbReference type="GO" id="GO:0004784">
    <property type="term" value="F:superoxide dismutase activity"/>
    <property type="evidence" value="ECO:0007669"/>
    <property type="project" value="UniProtKB-EC"/>
</dbReference>
<keyword evidence="2" id="KW-0862">Zinc</keyword>
<dbReference type="Proteomes" id="UP001190091">
    <property type="component" value="Unassembled WGS sequence"/>
</dbReference>
<accession>A0A0D8W9A4</accession>
<keyword evidence="3" id="KW-0732">Signal</keyword>
<evidence type="ECO:0000256" key="2">
    <source>
        <dbReference type="RuleBase" id="RU000393"/>
    </source>
</evidence>
<dbReference type="EMBL" id="MPAF01000069">
    <property type="protein sequence ID" value="OOK24421.1"/>
    <property type="molecule type" value="Genomic_DNA"/>
</dbReference>
<dbReference type="InterPro" id="IPR036423">
    <property type="entry name" value="SOD-like_Cu/Zn_dom_sf"/>
</dbReference>
<dbReference type="InterPro" id="IPR024134">
    <property type="entry name" value="SOD_Cu/Zn_/chaperone"/>
</dbReference>
<proteinExistence type="inferred from homology"/>
<evidence type="ECO:0000313" key="18">
    <source>
        <dbReference type="Proteomes" id="UP000188855"/>
    </source>
</evidence>
<dbReference type="Proteomes" id="UP000254817">
    <property type="component" value="Unassembled WGS sequence"/>
</dbReference>
<evidence type="ECO:0000313" key="6">
    <source>
        <dbReference type="EMBL" id="CAK1214999.1"/>
    </source>
</evidence>
<evidence type="ECO:0000259" key="4">
    <source>
        <dbReference type="Pfam" id="PF00080"/>
    </source>
</evidence>
<evidence type="ECO:0000313" key="14">
    <source>
        <dbReference type="EMBL" id="QRZ96691.1"/>
    </source>
</evidence>
<reference evidence="12 18" key="2">
    <citation type="submission" date="2016-10" db="EMBL/GenBank/DDBJ databases">
        <title>Whole genome sequences of antibiotic resistant commensal Escherichia coli from healthy Australian adults.</title>
        <authorList>
            <person name="Moran R.A."/>
            <person name="Anantham S."/>
            <person name="Nigro S.J."/>
            <person name="Holt K.E."/>
            <person name="Hall R.M."/>
        </authorList>
    </citation>
    <scope>NUCLEOTIDE SEQUENCE [LARGE SCALE GENOMIC DNA]</scope>
    <source>
        <strain evidence="12 18">2.3-R4</strain>
    </source>
</reference>
<evidence type="ECO:0000313" key="7">
    <source>
        <dbReference type="EMBL" id="EFC9752382.1"/>
    </source>
</evidence>
<dbReference type="EMBL" id="UGAW01000001">
    <property type="protein sequence ID" value="STG52144.1"/>
    <property type="molecule type" value="Genomic_DNA"/>
</dbReference>
<feature type="signal peptide" evidence="3">
    <location>
        <begin position="1"/>
        <end position="19"/>
    </location>
</feature>
<dbReference type="CDD" id="cd00305">
    <property type="entry name" value="Cu-Zn_Superoxide_Dismutase"/>
    <property type="match status" value="1"/>
</dbReference>
<keyword evidence="2" id="KW-0186">Copper</keyword>
<dbReference type="Proteomes" id="UP000532204">
    <property type="component" value="Unassembled WGS sequence"/>
</dbReference>
<evidence type="ECO:0000313" key="19">
    <source>
        <dbReference type="Proteomes" id="UP000245761"/>
    </source>
</evidence>
<dbReference type="Proteomes" id="UP000300926">
    <property type="component" value="Unassembled WGS sequence"/>
</dbReference>
<feature type="chain" id="PRO_5014511221" description="Superoxide dismutase [Cu-Zn]" evidence="3">
    <location>
        <begin position="20"/>
        <end position="174"/>
    </location>
</feature>
<comment type="function">
    <text evidence="2">Destroys radicals which are normally produced within the cells and which are toxic to biological systems.</text>
</comment>
<evidence type="ECO:0000313" key="11">
    <source>
        <dbReference type="EMBL" id="OJR45691.1"/>
    </source>
</evidence>
<dbReference type="Gene3D" id="2.60.40.200">
    <property type="entry name" value="Superoxide dismutase, copper/zinc binding domain"/>
    <property type="match status" value="1"/>
</dbReference>
<dbReference type="RefSeq" id="WP_000823671.1">
    <property type="nucleotide sequence ID" value="NZ_AP027520.1"/>
</dbReference>
<dbReference type="EMBL" id="MOKI01000105">
    <property type="protein sequence ID" value="OJR45691.1"/>
    <property type="molecule type" value="Genomic_DNA"/>
</dbReference>
<protein>
    <recommendedName>
        <fullName evidence="2">Superoxide dismutase [Cu-Zn]</fullName>
        <ecNumber evidence="2">1.15.1.1</ecNumber>
    </recommendedName>
</protein>
<dbReference type="EMBL" id="JASMQD010000001">
    <property type="protein sequence ID" value="MDK2696320.1"/>
    <property type="molecule type" value="Genomic_DNA"/>
</dbReference>
<dbReference type="InterPro" id="IPR001424">
    <property type="entry name" value="SOD_Cu_Zn_dom"/>
</dbReference>
<dbReference type="Proteomes" id="UP000531962">
    <property type="component" value="Unassembled WGS sequence"/>
</dbReference>
<dbReference type="Proteomes" id="UP000188855">
    <property type="component" value="Unassembled WGS sequence"/>
</dbReference>
<dbReference type="SUPFAM" id="SSF49329">
    <property type="entry name" value="Cu,Zn superoxide dismutase-like"/>
    <property type="match status" value="1"/>
</dbReference>
<dbReference type="EMBL" id="CAUZHL010000006">
    <property type="protein sequence ID" value="CAK1214999.1"/>
    <property type="molecule type" value="Genomic_DNA"/>
</dbReference>
<dbReference type="InterPro" id="IPR018152">
    <property type="entry name" value="SOD_Cu/Zn_BS"/>
</dbReference>
<evidence type="ECO:0000313" key="13">
    <source>
        <dbReference type="EMBL" id="PWH51234.1"/>
    </source>
</evidence>
<comment type="catalytic activity">
    <reaction evidence="2">
        <text>2 superoxide + 2 H(+) = H2O2 + O2</text>
        <dbReference type="Rhea" id="RHEA:20696"/>
        <dbReference type="ChEBI" id="CHEBI:15378"/>
        <dbReference type="ChEBI" id="CHEBI:15379"/>
        <dbReference type="ChEBI" id="CHEBI:16240"/>
        <dbReference type="ChEBI" id="CHEBI:18421"/>
        <dbReference type="EC" id="1.15.1.1"/>
    </reaction>
</comment>
<feature type="domain" description="Superoxide dismutase copper/zinc binding" evidence="4">
    <location>
        <begin position="39"/>
        <end position="173"/>
    </location>
</feature>
<keyword evidence="2" id="KW-0479">Metal-binding</keyword>
<name>A0A0D8W9A4_ECOLX</name>
<evidence type="ECO:0000256" key="1">
    <source>
        <dbReference type="ARBA" id="ARBA00010457"/>
    </source>
</evidence>
<reference evidence="7 23" key="6">
    <citation type="submission" date="2019-05" db="EMBL/GenBank/DDBJ databases">
        <authorList>
            <consortium name="NARMS: The National Antimicrobial Resistance Monitoring System"/>
        </authorList>
    </citation>
    <scope>NUCLEOTIDE SEQUENCE [LARGE SCALE GENOMIC DNA]</scope>
    <source>
        <strain evidence="8 22">19MD07CB01-EC</strain>
        <strain evidence="7 23">CVM N18EC122</strain>
    </source>
</reference>
<dbReference type="EC" id="1.15.1.1" evidence="2"/>
<comment type="cofactor">
    <cofactor evidence="2">
        <name>Cu cation</name>
        <dbReference type="ChEBI" id="CHEBI:23378"/>
    </cofactor>
    <text evidence="2">Binds 1 copper ion per subunit.</text>
</comment>